<dbReference type="Pfam" id="PF00512">
    <property type="entry name" value="HisKA"/>
    <property type="match status" value="1"/>
</dbReference>
<keyword evidence="5" id="KW-0813">Transport</keyword>
<evidence type="ECO:0000259" key="19">
    <source>
        <dbReference type="PROSITE" id="PS50109"/>
    </source>
</evidence>
<keyword evidence="14 18" id="KW-1133">Transmembrane helix</keyword>
<dbReference type="Gene3D" id="3.30.565.10">
    <property type="entry name" value="Histidine kinase-like ATPase, C-terminal domain"/>
    <property type="match status" value="1"/>
</dbReference>
<dbReference type="Gene3D" id="1.10.287.130">
    <property type="match status" value="1"/>
</dbReference>
<dbReference type="InterPro" id="IPR014310">
    <property type="entry name" value="Sig_transdc_His_kinase_PhoR"/>
</dbReference>
<dbReference type="GO" id="GO:0016036">
    <property type="term" value="P:cellular response to phosphate starvation"/>
    <property type="evidence" value="ECO:0007669"/>
    <property type="project" value="TreeGrafter"/>
</dbReference>
<protein>
    <recommendedName>
        <fullName evidence="4">Phosphate regulon sensor protein PhoR</fullName>
        <ecNumber evidence="3">2.7.13.3</ecNumber>
    </recommendedName>
</protein>
<evidence type="ECO:0000313" key="21">
    <source>
        <dbReference type="Proteomes" id="UP000886689"/>
    </source>
</evidence>
<dbReference type="CDD" id="cd00130">
    <property type="entry name" value="PAS"/>
    <property type="match status" value="1"/>
</dbReference>
<accession>A0A9D7PQG9</accession>
<evidence type="ECO:0000256" key="17">
    <source>
        <dbReference type="ARBA" id="ARBA00025207"/>
    </source>
</evidence>
<dbReference type="NCBIfam" id="TIGR02966">
    <property type="entry name" value="phoR_proteo"/>
    <property type="match status" value="1"/>
</dbReference>
<dbReference type="PANTHER" id="PTHR45453:SF1">
    <property type="entry name" value="PHOSPHATE REGULON SENSOR PROTEIN PHOR"/>
    <property type="match status" value="1"/>
</dbReference>
<dbReference type="PRINTS" id="PR00344">
    <property type="entry name" value="BCTRLSENSOR"/>
</dbReference>
<dbReference type="GO" id="GO:0006817">
    <property type="term" value="P:phosphate ion transport"/>
    <property type="evidence" value="ECO:0007669"/>
    <property type="project" value="UniProtKB-KW"/>
</dbReference>
<keyword evidence="11" id="KW-0547">Nucleotide-binding</keyword>
<dbReference type="InterPro" id="IPR003661">
    <property type="entry name" value="HisK_dim/P_dom"/>
</dbReference>
<dbReference type="SMART" id="SM00388">
    <property type="entry name" value="HisKA"/>
    <property type="match status" value="1"/>
</dbReference>
<gene>
    <name evidence="20" type="primary">phoR</name>
    <name evidence="20" type="ORF">IPL58_10235</name>
</gene>
<evidence type="ECO:0000256" key="7">
    <source>
        <dbReference type="ARBA" id="ARBA00022553"/>
    </source>
</evidence>
<evidence type="ECO:0000256" key="10">
    <source>
        <dbReference type="ARBA" id="ARBA00022692"/>
    </source>
</evidence>
<comment type="function">
    <text evidence="17">Member of the two-component regulatory system PhoR/PhoB involved in the phosphate regulon genes expression. PhoR may function as a membrane-associated protein kinase that phosphorylates PhoB in response to environmental signals.</text>
</comment>
<comment type="subcellular location">
    <subcellularLocation>
        <location evidence="2">Cell membrane</location>
    </subcellularLocation>
</comment>
<evidence type="ECO:0000313" key="20">
    <source>
        <dbReference type="EMBL" id="MBK8524441.1"/>
    </source>
</evidence>
<dbReference type="InterPro" id="IPR003594">
    <property type="entry name" value="HATPase_dom"/>
</dbReference>
<evidence type="ECO:0000256" key="9">
    <source>
        <dbReference type="ARBA" id="ARBA00022679"/>
    </source>
</evidence>
<dbReference type="InterPro" id="IPR050351">
    <property type="entry name" value="BphY/WalK/GraS-like"/>
</dbReference>
<feature type="transmembrane region" description="Helical" evidence="18">
    <location>
        <begin position="6"/>
        <end position="37"/>
    </location>
</feature>
<evidence type="ECO:0000256" key="4">
    <source>
        <dbReference type="ARBA" id="ARBA00019665"/>
    </source>
</evidence>
<dbReference type="InterPro" id="IPR036097">
    <property type="entry name" value="HisK_dim/P_sf"/>
</dbReference>
<organism evidence="20 21">
    <name type="scientific">Candidatus Proximibacter danicus</name>
    <dbReference type="NCBI Taxonomy" id="2954365"/>
    <lineage>
        <taxon>Bacteria</taxon>
        <taxon>Pseudomonadati</taxon>
        <taxon>Pseudomonadota</taxon>
        <taxon>Betaproteobacteria</taxon>
        <taxon>Candidatus Proximibacter</taxon>
    </lineage>
</organism>
<evidence type="ECO:0000256" key="11">
    <source>
        <dbReference type="ARBA" id="ARBA00022741"/>
    </source>
</evidence>
<dbReference type="SMART" id="SM00387">
    <property type="entry name" value="HATPase_c"/>
    <property type="match status" value="1"/>
</dbReference>
<keyword evidence="7" id="KW-0597">Phosphoprotein</keyword>
<dbReference type="FunFam" id="1.10.287.130:FF:000001">
    <property type="entry name" value="Two-component sensor histidine kinase"/>
    <property type="match status" value="1"/>
</dbReference>
<keyword evidence="8" id="KW-0592">Phosphate transport</keyword>
<dbReference type="Pfam" id="PF02518">
    <property type="entry name" value="HATPase_c"/>
    <property type="match status" value="1"/>
</dbReference>
<dbReference type="InterPro" id="IPR036890">
    <property type="entry name" value="HATPase_C_sf"/>
</dbReference>
<comment type="catalytic activity">
    <reaction evidence="1">
        <text>ATP + protein L-histidine = ADP + protein N-phospho-L-histidine.</text>
        <dbReference type="EC" id="2.7.13.3"/>
    </reaction>
</comment>
<keyword evidence="16 18" id="KW-0472">Membrane</keyword>
<evidence type="ECO:0000256" key="8">
    <source>
        <dbReference type="ARBA" id="ARBA00022592"/>
    </source>
</evidence>
<dbReference type="GO" id="GO:0000155">
    <property type="term" value="F:phosphorelay sensor kinase activity"/>
    <property type="evidence" value="ECO:0007669"/>
    <property type="project" value="InterPro"/>
</dbReference>
<evidence type="ECO:0000256" key="3">
    <source>
        <dbReference type="ARBA" id="ARBA00012438"/>
    </source>
</evidence>
<dbReference type="PROSITE" id="PS50109">
    <property type="entry name" value="HIS_KIN"/>
    <property type="match status" value="1"/>
</dbReference>
<dbReference type="EMBL" id="JADJUC010000010">
    <property type="protein sequence ID" value="MBK8524441.1"/>
    <property type="molecule type" value="Genomic_DNA"/>
</dbReference>
<keyword evidence="10 18" id="KW-0812">Transmembrane</keyword>
<dbReference type="Gene3D" id="3.30.450.20">
    <property type="entry name" value="PAS domain"/>
    <property type="match status" value="1"/>
</dbReference>
<keyword evidence="13" id="KW-0067">ATP-binding</keyword>
<evidence type="ECO:0000256" key="12">
    <source>
        <dbReference type="ARBA" id="ARBA00022777"/>
    </source>
</evidence>
<evidence type="ECO:0000256" key="18">
    <source>
        <dbReference type="SAM" id="Phobius"/>
    </source>
</evidence>
<evidence type="ECO:0000256" key="2">
    <source>
        <dbReference type="ARBA" id="ARBA00004236"/>
    </source>
</evidence>
<evidence type="ECO:0000256" key="1">
    <source>
        <dbReference type="ARBA" id="ARBA00000085"/>
    </source>
</evidence>
<dbReference type="CDD" id="cd00082">
    <property type="entry name" value="HisKA"/>
    <property type="match status" value="1"/>
</dbReference>
<proteinExistence type="predicted"/>
<evidence type="ECO:0000256" key="16">
    <source>
        <dbReference type="ARBA" id="ARBA00023136"/>
    </source>
</evidence>
<keyword evidence="9" id="KW-0808">Transferase</keyword>
<dbReference type="GO" id="GO:0005886">
    <property type="term" value="C:plasma membrane"/>
    <property type="evidence" value="ECO:0007669"/>
    <property type="project" value="UniProtKB-SubCell"/>
</dbReference>
<dbReference type="InterPro" id="IPR035965">
    <property type="entry name" value="PAS-like_dom_sf"/>
</dbReference>
<keyword evidence="12 20" id="KW-0418">Kinase</keyword>
<evidence type="ECO:0000256" key="6">
    <source>
        <dbReference type="ARBA" id="ARBA00022475"/>
    </source>
</evidence>
<evidence type="ECO:0000256" key="5">
    <source>
        <dbReference type="ARBA" id="ARBA00022448"/>
    </source>
</evidence>
<dbReference type="SUPFAM" id="SSF47384">
    <property type="entry name" value="Homodimeric domain of signal transducing histidine kinase"/>
    <property type="match status" value="1"/>
</dbReference>
<evidence type="ECO:0000256" key="13">
    <source>
        <dbReference type="ARBA" id="ARBA00022840"/>
    </source>
</evidence>
<name>A0A9D7PQG9_9PROT</name>
<evidence type="ECO:0000256" key="15">
    <source>
        <dbReference type="ARBA" id="ARBA00023012"/>
    </source>
</evidence>
<dbReference type="GO" id="GO:0005524">
    <property type="term" value="F:ATP binding"/>
    <property type="evidence" value="ECO:0007669"/>
    <property type="project" value="UniProtKB-KW"/>
</dbReference>
<dbReference type="GO" id="GO:0004721">
    <property type="term" value="F:phosphoprotein phosphatase activity"/>
    <property type="evidence" value="ECO:0007669"/>
    <property type="project" value="InterPro"/>
</dbReference>
<dbReference type="PANTHER" id="PTHR45453">
    <property type="entry name" value="PHOSPHATE REGULON SENSOR PROTEIN PHOR"/>
    <property type="match status" value="1"/>
</dbReference>
<feature type="domain" description="Histidine kinase" evidence="19">
    <location>
        <begin position="208"/>
        <end position="422"/>
    </location>
</feature>
<dbReference type="InterPro" id="IPR021766">
    <property type="entry name" value="PhoR_N"/>
</dbReference>
<dbReference type="Pfam" id="PF11808">
    <property type="entry name" value="PhoR"/>
    <property type="match status" value="1"/>
</dbReference>
<evidence type="ECO:0000256" key="14">
    <source>
        <dbReference type="ARBA" id="ARBA00022989"/>
    </source>
</evidence>
<keyword evidence="6" id="KW-1003">Cell membrane</keyword>
<dbReference type="EC" id="2.7.13.3" evidence="3"/>
<reference evidence="20" key="1">
    <citation type="submission" date="2020-10" db="EMBL/GenBank/DDBJ databases">
        <title>Connecting structure to function with the recovery of over 1000 high-quality activated sludge metagenome-assembled genomes encoding full-length rRNA genes using long-read sequencing.</title>
        <authorList>
            <person name="Singleton C.M."/>
            <person name="Petriglieri F."/>
            <person name="Kristensen J.M."/>
            <person name="Kirkegaard R.H."/>
            <person name="Michaelsen T.Y."/>
            <person name="Andersen M.H."/>
            <person name="Karst S.M."/>
            <person name="Dueholm M.S."/>
            <person name="Nielsen P.H."/>
            <person name="Albertsen M."/>
        </authorList>
    </citation>
    <scope>NUCLEOTIDE SEQUENCE</scope>
    <source>
        <strain evidence="20">Hirt_18-Q3-R61-65_BATAC.395</strain>
    </source>
</reference>
<sequence>MIQSLALSFVFAIPSFVLGILVSPAWGLAFFCVVLALRQLKSLRYFSRLENWTRDPSAQDVPEGAGAWDEVFARLHRHEKEMRAAIARRDVELQQVAAAGQAIVDGIVTLDTDNRIVWCNIAAGNQLGLDLRSDRGQPIANLVRQPAFVEYLAVGDYSRPLRLSSVRDDGQVLSIHILPYAGGDRLVQVRDVTQSERLDQMRRDFVANVSHELRTPLTVLSGFLETVRELPLAAAERDRYLAMMAEQSGRMQSIVQDLLTLSTLESSPPPPGTELVHVPDLLGRLQRDAEALSGGRHEISLAADAVDIFGAESELASAFGNLISNAVRYTPAGGKIDIAWQRRGSSAEFSVTDNGIGIDARHIPRLTERFYRADLGRSRETGGTGLGLAIVKHALSRHQAKLDVFSAPGSGSRFSALFPATRLTAESSCAKPM</sequence>
<keyword evidence="15" id="KW-0902">Two-component regulatory system</keyword>
<dbReference type="AlphaFoldDB" id="A0A9D7PQG9"/>
<dbReference type="SUPFAM" id="SSF55874">
    <property type="entry name" value="ATPase domain of HSP90 chaperone/DNA topoisomerase II/histidine kinase"/>
    <property type="match status" value="1"/>
</dbReference>
<comment type="caution">
    <text evidence="20">The sequence shown here is derived from an EMBL/GenBank/DDBJ whole genome shotgun (WGS) entry which is preliminary data.</text>
</comment>
<dbReference type="SUPFAM" id="SSF55785">
    <property type="entry name" value="PYP-like sensor domain (PAS domain)"/>
    <property type="match status" value="1"/>
</dbReference>
<dbReference type="InterPro" id="IPR005467">
    <property type="entry name" value="His_kinase_dom"/>
</dbReference>
<dbReference type="Proteomes" id="UP000886689">
    <property type="component" value="Unassembled WGS sequence"/>
</dbReference>
<dbReference type="InterPro" id="IPR004358">
    <property type="entry name" value="Sig_transdc_His_kin-like_C"/>
</dbReference>
<dbReference type="InterPro" id="IPR000014">
    <property type="entry name" value="PAS"/>
</dbReference>